<feature type="active site" description="Proton acceptor" evidence="16">
    <location>
        <position position="103"/>
    </location>
</feature>
<feature type="binding site" evidence="16">
    <location>
        <begin position="101"/>
        <end position="104"/>
    </location>
    <ligand>
        <name>substrate</name>
    </ligand>
</feature>
<evidence type="ECO:0000256" key="12">
    <source>
        <dbReference type="ARBA" id="ARBA00022958"/>
    </source>
</evidence>
<dbReference type="HAMAP" id="MF_01274">
    <property type="entry name" value="Pantothen_kinase_3"/>
    <property type="match status" value="1"/>
</dbReference>
<evidence type="ECO:0000256" key="2">
    <source>
        <dbReference type="ARBA" id="ARBA00001958"/>
    </source>
</evidence>
<evidence type="ECO:0000256" key="14">
    <source>
        <dbReference type="ARBA" id="ARBA00038036"/>
    </source>
</evidence>
<comment type="caution">
    <text evidence="17">The sequence shown here is derived from an EMBL/GenBank/DDBJ whole genome shotgun (WGS) entry which is preliminary data.</text>
</comment>
<evidence type="ECO:0000256" key="1">
    <source>
        <dbReference type="ARBA" id="ARBA00001206"/>
    </source>
</evidence>
<evidence type="ECO:0000256" key="8">
    <source>
        <dbReference type="ARBA" id="ARBA00022679"/>
    </source>
</evidence>
<evidence type="ECO:0000256" key="3">
    <source>
        <dbReference type="ARBA" id="ARBA00004496"/>
    </source>
</evidence>
<keyword evidence="13 16" id="KW-0173">Coenzyme A biosynthesis</keyword>
<evidence type="ECO:0000256" key="9">
    <source>
        <dbReference type="ARBA" id="ARBA00022741"/>
    </source>
</evidence>
<keyword evidence="18" id="KW-1185">Reference proteome</keyword>
<dbReference type="CDD" id="cd24015">
    <property type="entry name" value="ASKHA_NBD_PanK-III"/>
    <property type="match status" value="1"/>
</dbReference>
<dbReference type="EMBL" id="JBAKFM010000001">
    <property type="protein sequence ID" value="MEX0468680.1"/>
    <property type="molecule type" value="Genomic_DNA"/>
</dbReference>
<name>A0ABV3TEB7_9GAMM</name>
<dbReference type="InterPro" id="IPR004619">
    <property type="entry name" value="Type_III_PanK"/>
</dbReference>
<evidence type="ECO:0000256" key="11">
    <source>
        <dbReference type="ARBA" id="ARBA00022840"/>
    </source>
</evidence>
<feature type="binding site" evidence="16">
    <location>
        <position position="178"/>
    </location>
    <ligand>
        <name>substrate</name>
    </ligand>
</feature>
<comment type="subcellular location">
    <subcellularLocation>
        <location evidence="3 16">Cytoplasm</location>
    </subcellularLocation>
</comment>
<feature type="binding site" evidence="16">
    <location>
        <position position="126"/>
    </location>
    <ligand>
        <name>ATP</name>
        <dbReference type="ChEBI" id="CHEBI:30616"/>
    </ligand>
</feature>
<sequence>MSELLIDVGNSRTKWILAEGGHVRGAARAVGHDNPTGLFEEWGGLRSLPQRVRGVRVGGGEAVAAIERWVADHWGITPRWIDTPALGGGIRLAYDDPAQLGADRWLAMVGARAANYLPACIVDCGSAITLDGVDSQGRHQGGMILPGLAAQQAGLASVAPSLPTAELATKTPFLTTNTRDALASGHLHGTAMALQGLIRRCVAESAERLTPLLTGGDATLLARYLDMDVRLRPDLVLEGLAAVDVPTG</sequence>
<dbReference type="InterPro" id="IPR043129">
    <property type="entry name" value="ATPase_NBD"/>
</dbReference>
<dbReference type="Pfam" id="PF03309">
    <property type="entry name" value="Pan_kinase"/>
    <property type="match status" value="1"/>
</dbReference>
<dbReference type="GO" id="GO:0004594">
    <property type="term" value="F:pantothenate kinase activity"/>
    <property type="evidence" value="ECO:0007669"/>
    <property type="project" value="UniProtKB-EC"/>
</dbReference>
<comment type="cofactor">
    <cofactor evidence="16">
        <name>NH4(+)</name>
        <dbReference type="ChEBI" id="CHEBI:28938"/>
    </cofactor>
    <cofactor evidence="16">
        <name>K(+)</name>
        <dbReference type="ChEBI" id="CHEBI:29103"/>
    </cofactor>
    <text evidence="16">A monovalent cation. Ammonium or potassium.</text>
</comment>
<comment type="pathway">
    <text evidence="4 16">Cofactor biosynthesis; coenzyme A biosynthesis; CoA from (R)-pantothenate: step 1/5.</text>
</comment>
<comment type="function">
    <text evidence="16">Catalyzes the phosphorylation of pantothenate (Pan), the first step in CoA biosynthesis.</text>
</comment>
<comment type="similarity">
    <text evidence="14 16">Belongs to the type III pantothenate kinase family.</text>
</comment>
<comment type="cofactor">
    <cofactor evidence="2">
        <name>K(+)</name>
        <dbReference type="ChEBI" id="CHEBI:29103"/>
    </cofactor>
</comment>
<comment type="subunit">
    <text evidence="5 16">Homodimer.</text>
</comment>
<evidence type="ECO:0000256" key="5">
    <source>
        <dbReference type="ARBA" id="ARBA00011738"/>
    </source>
</evidence>
<dbReference type="PANTHER" id="PTHR34265">
    <property type="entry name" value="TYPE III PANTOTHENATE KINASE"/>
    <property type="match status" value="1"/>
</dbReference>
<proteinExistence type="inferred from homology"/>
<evidence type="ECO:0000313" key="17">
    <source>
        <dbReference type="EMBL" id="MEX0468680.1"/>
    </source>
</evidence>
<evidence type="ECO:0000313" key="18">
    <source>
        <dbReference type="Proteomes" id="UP001556709"/>
    </source>
</evidence>
<dbReference type="PANTHER" id="PTHR34265:SF1">
    <property type="entry name" value="TYPE III PANTOTHENATE KINASE"/>
    <property type="match status" value="1"/>
</dbReference>
<evidence type="ECO:0000256" key="15">
    <source>
        <dbReference type="ARBA" id="ARBA00040883"/>
    </source>
</evidence>
<keyword evidence="12 16" id="KW-0630">Potassium</keyword>
<gene>
    <name evidence="16" type="primary">coaX</name>
    <name evidence="17" type="ORF">V6X73_02890</name>
</gene>
<keyword evidence="7 16" id="KW-0963">Cytoplasm</keyword>
<evidence type="ECO:0000256" key="13">
    <source>
        <dbReference type="ARBA" id="ARBA00022993"/>
    </source>
</evidence>
<dbReference type="SUPFAM" id="SSF53067">
    <property type="entry name" value="Actin-like ATPase domain"/>
    <property type="match status" value="2"/>
</dbReference>
<dbReference type="NCBIfam" id="TIGR00671">
    <property type="entry name" value="baf"/>
    <property type="match status" value="1"/>
</dbReference>
<accession>A0ABV3TEB7</accession>
<dbReference type="Gene3D" id="3.30.420.40">
    <property type="match status" value="2"/>
</dbReference>
<evidence type="ECO:0000256" key="7">
    <source>
        <dbReference type="ARBA" id="ARBA00022490"/>
    </source>
</evidence>
<organism evidence="17 18">
    <name type="scientific">Spiribacter pallidus</name>
    <dbReference type="NCBI Taxonomy" id="1987936"/>
    <lineage>
        <taxon>Bacteria</taxon>
        <taxon>Pseudomonadati</taxon>
        <taxon>Pseudomonadota</taxon>
        <taxon>Gammaproteobacteria</taxon>
        <taxon>Chromatiales</taxon>
        <taxon>Ectothiorhodospiraceae</taxon>
        <taxon>Spiribacter</taxon>
    </lineage>
</organism>
<evidence type="ECO:0000256" key="10">
    <source>
        <dbReference type="ARBA" id="ARBA00022777"/>
    </source>
</evidence>
<feature type="binding site" evidence="16">
    <location>
        <position position="123"/>
    </location>
    <ligand>
        <name>K(+)</name>
        <dbReference type="ChEBI" id="CHEBI:29103"/>
    </ligand>
</feature>
<dbReference type="RefSeq" id="WP_367957824.1">
    <property type="nucleotide sequence ID" value="NZ_JBAKFH010000006.1"/>
</dbReference>
<evidence type="ECO:0000256" key="6">
    <source>
        <dbReference type="ARBA" id="ARBA00012102"/>
    </source>
</evidence>
<feature type="binding site" evidence="16">
    <location>
        <begin position="7"/>
        <end position="14"/>
    </location>
    <ligand>
        <name>ATP</name>
        <dbReference type="ChEBI" id="CHEBI:30616"/>
    </ligand>
</feature>
<comment type="catalytic activity">
    <reaction evidence="1 16">
        <text>(R)-pantothenate + ATP = (R)-4'-phosphopantothenate + ADP + H(+)</text>
        <dbReference type="Rhea" id="RHEA:16373"/>
        <dbReference type="ChEBI" id="CHEBI:10986"/>
        <dbReference type="ChEBI" id="CHEBI:15378"/>
        <dbReference type="ChEBI" id="CHEBI:29032"/>
        <dbReference type="ChEBI" id="CHEBI:30616"/>
        <dbReference type="ChEBI" id="CHEBI:456216"/>
        <dbReference type="EC" id="2.7.1.33"/>
    </reaction>
</comment>
<reference evidence="17 18" key="1">
    <citation type="submission" date="2024-02" db="EMBL/GenBank/DDBJ databases">
        <title>New especies of Spiribacter isolated from saline water.</title>
        <authorList>
            <person name="Leon M.J."/>
            <person name="De La Haba R."/>
            <person name="Sanchez-Porro C."/>
            <person name="Ventosa A."/>
        </authorList>
    </citation>
    <scope>NUCLEOTIDE SEQUENCE [LARGE SCALE GENOMIC DNA]</scope>
    <source>
        <strain evidence="18">ag22IC6-390</strain>
    </source>
</reference>
<dbReference type="EC" id="2.7.1.33" evidence="6 16"/>
<keyword evidence="11 16" id="KW-0067">ATP-binding</keyword>
<keyword evidence="10 16" id="KW-0418">Kinase</keyword>
<protein>
    <recommendedName>
        <fullName evidence="15 16">Type III pantothenate kinase</fullName>
        <ecNumber evidence="6 16">2.7.1.33</ecNumber>
    </recommendedName>
    <alternativeName>
        <fullName evidence="16">PanK-III</fullName>
    </alternativeName>
    <alternativeName>
        <fullName evidence="16">Pantothenic acid kinase</fullName>
    </alternativeName>
</protein>
<keyword evidence="8 16" id="KW-0808">Transferase</keyword>
<keyword evidence="9 16" id="KW-0547">Nucleotide-binding</keyword>
<evidence type="ECO:0000256" key="16">
    <source>
        <dbReference type="HAMAP-Rule" id="MF_01274"/>
    </source>
</evidence>
<keyword evidence="16" id="KW-0479">Metal-binding</keyword>
<evidence type="ECO:0000256" key="4">
    <source>
        <dbReference type="ARBA" id="ARBA00005225"/>
    </source>
</evidence>
<feature type="binding site" evidence="16">
    <location>
        <position position="94"/>
    </location>
    <ligand>
        <name>substrate</name>
    </ligand>
</feature>
<dbReference type="Proteomes" id="UP001556709">
    <property type="component" value="Unassembled WGS sequence"/>
</dbReference>